<dbReference type="Proteomes" id="UP001219525">
    <property type="component" value="Unassembled WGS sequence"/>
</dbReference>
<comment type="catalytic activity">
    <reaction evidence="1 9">
        <text>Endohydrolysis of (1-&gt;4)-beta-D-glucosidic linkages in cellulose, lichenin and cereal beta-D-glucans.</text>
        <dbReference type="EC" id="3.2.1.4"/>
    </reaction>
</comment>
<feature type="domain" description="Glycoside hydrolase family 9" evidence="11">
    <location>
        <begin position="45"/>
        <end position="494"/>
    </location>
</feature>
<reference evidence="12" key="1">
    <citation type="submission" date="2023-03" db="EMBL/GenBank/DDBJ databases">
        <title>Massive genome expansion in bonnet fungi (Mycena s.s.) driven by repeated elements and novel gene families across ecological guilds.</title>
        <authorList>
            <consortium name="Lawrence Berkeley National Laboratory"/>
            <person name="Harder C.B."/>
            <person name="Miyauchi S."/>
            <person name="Viragh M."/>
            <person name="Kuo A."/>
            <person name="Thoen E."/>
            <person name="Andreopoulos B."/>
            <person name="Lu D."/>
            <person name="Skrede I."/>
            <person name="Drula E."/>
            <person name="Henrissat B."/>
            <person name="Morin E."/>
            <person name="Kohler A."/>
            <person name="Barry K."/>
            <person name="LaButti K."/>
            <person name="Morin E."/>
            <person name="Salamov A."/>
            <person name="Lipzen A."/>
            <person name="Mereny Z."/>
            <person name="Hegedus B."/>
            <person name="Baldrian P."/>
            <person name="Stursova M."/>
            <person name="Weitz H."/>
            <person name="Taylor A."/>
            <person name="Grigoriev I.V."/>
            <person name="Nagy L.G."/>
            <person name="Martin F."/>
            <person name="Kauserud H."/>
        </authorList>
    </citation>
    <scope>NUCLEOTIDE SEQUENCE</scope>
    <source>
        <strain evidence="12">9144</strain>
    </source>
</reference>
<dbReference type="Pfam" id="PF00759">
    <property type="entry name" value="Glyco_hydro_9"/>
    <property type="match status" value="1"/>
</dbReference>
<keyword evidence="13" id="KW-1185">Reference proteome</keyword>
<evidence type="ECO:0000256" key="3">
    <source>
        <dbReference type="ARBA" id="ARBA00022801"/>
    </source>
</evidence>
<keyword evidence="10" id="KW-1133">Transmembrane helix</keyword>
<keyword evidence="9" id="KW-0732">Signal</keyword>
<evidence type="ECO:0000313" key="12">
    <source>
        <dbReference type="EMBL" id="KAJ7228793.1"/>
    </source>
</evidence>
<evidence type="ECO:0000256" key="2">
    <source>
        <dbReference type="ARBA" id="ARBA00007072"/>
    </source>
</evidence>
<evidence type="ECO:0000256" key="6">
    <source>
        <dbReference type="ARBA" id="ARBA00023295"/>
    </source>
</evidence>
<dbReference type="EMBL" id="JARJCW010000002">
    <property type="protein sequence ID" value="KAJ7228793.1"/>
    <property type="molecule type" value="Genomic_DNA"/>
</dbReference>
<evidence type="ECO:0000256" key="8">
    <source>
        <dbReference type="PROSITE-ProRule" id="PRU10060"/>
    </source>
</evidence>
<evidence type="ECO:0000256" key="4">
    <source>
        <dbReference type="ARBA" id="ARBA00023001"/>
    </source>
</evidence>
<comment type="caution">
    <text evidence="12">The sequence shown here is derived from an EMBL/GenBank/DDBJ whole genome shotgun (WGS) entry which is preliminary data.</text>
</comment>
<evidence type="ECO:0000256" key="9">
    <source>
        <dbReference type="RuleBase" id="RU361166"/>
    </source>
</evidence>
<gene>
    <name evidence="12" type="ORF">GGX14DRAFT_415062</name>
</gene>
<keyword evidence="5 8" id="KW-0119">Carbohydrate metabolism</keyword>
<dbReference type="GO" id="GO:0008810">
    <property type="term" value="F:cellulase activity"/>
    <property type="evidence" value="ECO:0007669"/>
    <property type="project" value="UniProtKB-EC"/>
</dbReference>
<keyword evidence="4 9" id="KW-0136">Cellulose degradation</keyword>
<proteinExistence type="inferred from homology"/>
<evidence type="ECO:0000256" key="7">
    <source>
        <dbReference type="ARBA" id="ARBA00023326"/>
    </source>
</evidence>
<dbReference type="GO" id="GO:0030245">
    <property type="term" value="P:cellulose catabolic process"/>
    <property type="evidence" value="ECO:0007669"/>
    <property type="project" value="UniProtKB-KW"/>
</dbReference>
<keyword evidence="10" id="KW-0812">Transmembrane</keyword>
<dbReference type="InterPro" id="IPR001701">
    <property type="entry name" value="Glyco_hydro_9"/>
</dbReference>
<organism evidence="12 13">
    <name type="scientific">Mycena pura</name>
    <dbReference type="NCBI Taxonomy" id="153505"/>
    <lineage>
        <taxon>Eukaryota</taxon>
        <taxon>Fungi</taxon>
        <taxon>Dikarya</taxon>
        <taxon>Basidiomycota</taxon>
        <taxon>Agaricomycotina</taxon>
        <taxon>Agaricomycetes</taxon>
        <taxon>Agaricomycetidae</taxon>
        <taxon>Agaricales</taxon>
        <taxon>Marasmiineae</taxon>
        <taxon>Mycenaceae</taxon>
        <taxon>Mycena</taxon>
    </lineage>
</organism>
<name>A0AAD7E4U2_9AGAR</name>
<keyword evidence="3 8" id="KW-0378">Hydrolase</keyword>
<feature type="chain" id="PRO_5041781756" description="Endoglucanase" evidence="9">
    <location>
        <begin position="21"/>
        <end position="578"/>
    </location>
</feature>
<keyword evidence="6 8" id="KW-0326">Glycosidase</keyword>
<evidence type="ECO:0000313" key="13">
    <source>
        <dbReference type="Proteomes" id="UP001219525"/>
    </source>
</evidence>
<dbReference type="PANTHER" id="PTHR22298">
    <property type="entry name" value="ENDO-1,4-BETA-GLUCANASE"/>
    <property type="match status" value="1"/>
</dbReference>
<evidence type="ECO:0000256" key="5">
    <source>
        <dbReference type="ARBA" id="ARBA00023277"/>
    </source>
</evidence>
<dbReference type="PROSITE" id="PS00698">
    <property type="entry name" value="GH9_3"/>
    <property type="match status" value="1"/>
</dbReference>
<keyword evidence="7 8" id="KW-0624">Polysaccharide degradation</keyword>
<dbReference type="InterPro" id="IPR012341">
    <property type="entry name" value="6hp_glycosidase-like_sf"/>
</dbReference>
<evidence type="ECO:0000256" key="1">
    <source>
        <dbReference type="ARBA" id="ARBA00000966"/>
    </source>
</evidence>
<protein>
    <recommendedName>
        <fullName evidence="9">Endoglucanase</fullName>
        <ecNumber evidence="9">3.2.1.4</ecNumber>
    </recommendedName>
</protein>
<dbReference type="Gene3D" id="1.50.10.10">
    <property type="match status" value="1"/>
</dbReference>
<evidence type="ECO:0000259" key="11">
    <source>
        <dbReference type="Pfam" id="PF00759"/>
    </source>
</evidence>
<comment type="similarity">
    <text evidence="2 8 9">Belongs to the glycosyl hydrolase 9 (cellulase E) family.</text>
</comment>
<dbReference type="SUPFAM" id="SSF48208">
    <property type="entry name" value="Six-hairpin glycosidases"/>
    <property type="match status" value="1"/>
</dbReference>
<evidence type="ECO:0000256" key="10">
    <source>
        <dbReference type="SAM" id="Phobius"/>
    </source>
</evidence>
<feature type="transmembrane region" description="Helical" evidence="10">
    <location>
        <begin position="542"/>
        <end position="567"/>
    </location>
</feature>
<accession>A0AAD7E4U2</accession>
<feature type="active site" evidence="8">
    <location>
        <position position="473"/>
    </location>
</feature>
<dbReference type="AlphaFoldDB" id="A0AAD7E4U2"/>
<sequence>MRRLFLFQLVLPALSQLALPSPPYLPPSASNGQQPSSGSPNPQWTTLLGNLLYFYEAQRSGDLSGTNTRVPWRNSSAVNDGKDVGLDLSGGYYDAGDYIKATYPLSFTLMSICWGALDYGQGYDMANQTAYLDAMLRYGLDWLIKAHPSPSTLYVLIGDANTDNAYWGGDQNIPSPRLSFAINDTHPGTDAAAAASAAFSACAALYSARSFNGSYSSPASLRNNTYASTLLSHSQQLYTFAVNATGGQTTYQSSVPQVAEAYGSSTYGDELAIAALFLAWASNSTGYYQDAQHYFQQYHLSGQNSVFNWDSKTPGIYVLFAQIAQSSSGLGGDLTAWQAECERYFDAIVNGGSGYLTSDGLLYYNGDSDDATLNPALNAALLLTRYAPMASTPNKKATYAKFAQSQVDFVLGKNSMSVPYIVGSNPNSPQNPHSAMASGGDDIGNIDTSPLQEAYILYGAVVGGPDKHGKFFDIRSDWPETEVALDYNAPMLTLAAMHVMNDTNDPFFTSLQAGAYDKVRPAGQPCDDAISAGCGGPKLSKAAVIAIAVVLSIVGSVILGLAIWYIWTLIHRRRRKNF</sequence>
<keyword evidence="10" id="KW-0472">Membrane</keyword>
<feature type="signal peptide" evidence="9">
    <location>
        <begin position="1"/>
        <end position="20"/>
    </location>
</feature>
<dbReference type="EC" id="3.2.1.4" evidence="9"/>
<feature type="active site" evidence="8">
    <location>
        <position position="482"/>
    </location>
</feature>
<dbReference type="InterPro" id="IPR033126">
    <property type="entry name" value="Glyco_hydro_9_Asp/Glu_AS"/>
</dbReference>
<dbReference type="InterPro" id="IPR008928">
    <property type="entry name" value="6-hairpin_glycosidase_sf"/>
</dbReference>